<dbReference type="Proteomes" id="UP001500542">
    <property type="component" value="Unassembled WGS sequence"/>
</dbReference>
<dbReference type="InterPro" id="IPR008928">
    <property type="entry name" value="6-hairpin_glycosidase_sf"/>
</dbReference>
<evidence type="ECO:0000259" key="1">
    <source>
        <dbReference type="Pfam" id="PF07944"/>
    </source>
</evidence>
<keyword evidence="5" id="KW-1185">Reference proteome</keyword>
<comment type="caution">
    <text evidence="4">The sequence shown here is derived from an EMBL/GenBank/DDBJ whole genome shotgun (WGS) entry which is preliminary data.</text>
</comment>
<reference evidence="5" key="1">
    <citation type="journal article" date="2019" name="Int. J. Syst. Evol. Microbiol.">
        <title>The Global Catalogue of Microorganisms (GCM) 10K type strain sequencing project: providing services to taxonomists for standard genome sequencing and annotation.</title>
        <authorList>
            <consortium name="The Broad Institute Genomics Platform"/>
            <consortium name="The Broad Institute Genome Sequencing Center for Infectious Disease"/>
            <person name="Wu L."/>
            <person name="Ma J."/>
        </authorList>
    </citation>
    <scope>NUCLEOTIDE SEQUENCE [LARGE SCALE GENOMIC DNA]</scope>
    <source>
        <strain evidence="5">JCM 10977</strain>
    </source>
</reference>
<feature type="domain" description="Non-reducing end beta-L-arabinofuranosidase-like GH127 C-terminal" evidence="3">
    <location>
        <begin position="530"/>
        <end position="643"/>
    </location>
</feature>
<dbReference type="InterPro" id="IPR049174">
    <property type="entry name" value="Beta-AFase-like"/>
</dbReference>
<sequence>MSANMQWVESLEPQMSVQESPIGTQGPVVPRKAARLTPLALSGVRLDPASLLGGWQEVNAAATIPHCVENIERTGVIENFRRLVGVPGAPEGSFRGMWFADSDLYKTLEAIGWEMARTGTGRWAGLLSEMAELLEQVQTSDGYLNTRVQGMPDQEPFSQLEHSHELYCAGHLIQAAVAIHRGGGDPRFLAIARRFADLIARTFTADAGPRIDGHPEVETALVELYRETGEESYLRAAELQIERRGHGALPPGHFGSQYYQDHLPVRAATEATGHSVRQLYLAAGVTDLQLENGDETLLHAMTQLWDSAFGTKMYITGGHGSRHRDEAYGDPFELPPDRAYAETCASIAALQWSWRMLLATGRARYAEEMERALLNAVAAAMTADGNSFFYSNPLQLRTGHDGSHEDAPSERLPWYECACCPPNLARLLASLHGYAATSDASGLQLHLLTAGSFTADTLTAVVETGYPWSGEVLVTIRGRGELAVRIPAWATGATAAATGAEILAEPTPGDYLRASCEDGATVRITLPMKPRLIRADRRVDAVRGCVAIERGPIVYCVEQADLPDGITVEQLALDQSGAILEEVPQHGAAPVHLRLPAVATPLDTTLYQPYPPASTASTPVIVTAIPYYTWANREPGAMRVWLPLA</sequence>
<dbReference type="SUPFAM" id="SSF48208">
    <property type="entry name" value="Six-hairpin glycosidases"/>
    <property type="match status" value="1"/>
</dbReference>
<name>A0ABP4BJR5_9ACTN</name>
<dbReference type="GO" id="GO:0016787">
    <property type="term" value="F:hydrolase activity"/>
    <property type="evidence" value="ECO:0007669"/>
    <property type="project" value="UniProtKB-KW"/>
</dbReference>
<dbReference type="InterPro" id="IPR012878">
    <property type="entry name" value="Beta-AFase-like_GH127_cat"/>
</dbReference>
<evidence type="ECO:0000259" key="3">
    <source>
        <dbReference type="Pfam" id="PF20737"/>
    </source>
</evidence>
<dbReference type="Pfam" id="PF20737">
    <property type="entry name" value="Glyco_hydro127C"/>
    <property type="match status" value="1"/>
</dbReference>
<evidence type="ECO:0000313" key="4">
    <source>
        <dbReference type="EMBL" id="GAA0949588.1"/>
    </source>
</evidence>
<keyword evidence="4" id="KW-0378">Hydrolase</keyword>
<gene>
    <name evidence="4" type="ORF">GCM10009554_48440</name>
</gene>
<dbReference type="InterPro" id="IPR049049">
    <property type="entry name" value="Beta-AFase-like_GH127_C"/>
</dbReference>
<evidence type="ECO:0000313" key="5">
    <source>
        <dbReference type="Proteomes" id="UP001500542"/>
    </source>
</evidence>
<feature type="domain" description="Non-reducing end beta-L-arabinofuranosidase-like GH127 middle" evidence="2">
    <location>
        <begin position="455"/>
        <end position="528"/>
    </location>
</feature>
<protein>
    <submittedName>
        <fullName evidence="4">Glycoside hydrolase family 127 protein</fullName>
    </submittedName>
</protein>
<evidence type="ECO:0000259" key="2">
    <source>
        <dbReference type="Pfam" id="PF20736"/>
    </source>
</evidence>
<dbReference type="EMBL" id="BAAAHK010000012">
    <property type="protein sequence ID" value="GAA0949588.1"/>
    <property type="molecule type" value="Genomic_DNA"/>
</dbReference>
<dbReference type="Pfam" id="PF07944">
    <property type="entry name" value="Beta-AFase-like_GH127_cat"/>
    <property type="match status" value="1"/>
</dbReference>
<feature type="domain" description="Non-reducing end beta-L-arabinofuranosidase-like GH127 catalytic" evidence="1">
    <location>
        <begin position="44"/>
        <end position="431"/>
    </location>
</feature>
<dbReference type="InterPro" id="IPR049046">
    <property type="entry name" value="Beta-AFase-like_GH127_middle"/>
</dbReference>
<accession>A0ABP4BJR5</accession>
<dbReference type="PANTHER" id="PTHR43465">
    <property type="entry name" value="DUF1680 DOMAIN PROTEIN (AFU_ORTHOLOGUE AFUA_1G08910)"/>
    <property type="match status" value="1"/>
</dbReference>
<dbReference type="PANTHER" id="PTHR43465:SF2">
    <property type="entry name" value="DUF1680 DOMAIN PROTEIN (AFU_ORTHOLOGUE AFUA_1G08910)"/>
    <property type="match status" value="1"/>
</dbReference>
<proteinExistence type="predicted"/>
<dbReference type="Pfam" id="PF20736">
    <property type="entry name" value="Glyco_hydro127M"/>
    <property type="match status" value="1"/>
</dbReference>
<organism evidence="4 5">
    <name type="scientific">Kribbella koreensis</name>
    <dbReference type="NCBI Taxonomy" id="57909"/>
    <lineage>
        <taxon>Bacteria</taxon>
        <taxon>Bacillati</taxon>
        <taxon>Actinomycetota</taxon>
        <taxon>Actinomycetes</taxon>
        <taxon>Propionibacteriales</taxon>
        <taxon>Kribbellaceae</taxon>
        <taxon>Kribbella</taxon>
    </lineage>
</organism>